<reference evidence="16 17" key="1">
    <citation type="submission" date="2016-06" db="EMBL/GenBank/DDBJ databases">
        <title>Evolution of pathogenesis and genome organization in the Tremellales.</title>
        <authorList>
            <person name="Cuomo C."/>
            <person name="Litvintseva A."/>
            <person name="Heitman J."/>
            <person name="Chen Y."/>
            <person name="Sun S."/>
            <person name="Springer D."/>
            <person name="Dromer F."/>
            <person name="Young S."/>
            <person name="Zeng Q."/>
            <person name="Chapman S."/>
            <person name="Gujja S."/>
            <person name="Saif S."/>
            <person name="Birren B."/>
        </authorList>
    </citation>
    <scope>NUCLEOTIDE SEQUENCE [LARGE SCALE GENOMIC DNA]</scope>
    <source>
        <strain evidence="16 17">CBS 6039</strain>
    </source>
</reference>
<feature type="compositionally biased region" description="Pro residues" evidence="14">
    <location>
        <begin position="847"/>
        <end position="858"/>
    </location>
</feature>
<dbReference type="GO" id="GO:0010008">
    <property type="term" value="C:endosome membrane"/>
    <property type="evidence" value="ECO:0007669"/>
    <property type="project" value="UniProtKB-SubCell"/>
</dbReference>
<dbReference type="GO" id="GO:0042802">
    <property type="term" value="F:identical protein binding"/>
    <property type="evidence" value="ECO:0007669"/>
    <property type="project" value="InterPro"/>
</dbReference>
<dbReference type="GO" id="GO:0030479">
    <property type="term" value="C:actin cortical patch"/>
    <property type="evidence" value="ECO:0007669"/>
    <property type="project" value="UniProtKB-SubCell"/>
</dbReference>
<dbReference type="Pfam" id="PF24081">
    <property type="entry name" value="PH_SLA1"/>
    <property type="match status" value="1"/>
</dbReference>
<feature type="region of interest" description="Disordered" evidence="14">
    <location>
        <begin position="882"/>
        <end position="950"/>
    </location>
</feature>
<dbReference type="GeneID" id="30158135"/>
<dbReference type="EMBL" id="AWGJ01000011">
    <property type="protein sequence ID" value="ODN74431.1"/>
    <property type="molecule type" value="Genomic_DNA"/>
</dbReference>
<feature type="compositionally biased region" description="Low complexity" evidence="14">
    <location>
        <begin position="896"/>
        <end position="908"/>
    </location>
</feature>
<dbReference type="GO" id="GO:0006897">
    <property type="term" value="P:endocytosis"/>
    <property type="evidence" value="ECO:0007669"/>
    <property type="project" value="UniProtKB-KW"/>
</dbReference>
<name>A0A1E3HG86_9TREE</name>
<evidence type="ECO:0000259" key="15">
    <source>
        <dbReference type="PROSITE" id="PS50002"/>
    </source>
</evidence>
<evidence type="ECO:0000256" key="1">
    <source>
        <dbReference type="ARBA" id="ARBA00004125"/>
    </source>
</evidence>
<feature type="domain" description="SH3" evidence="15">
    <location>
        <begin position="2"/>
        <end position="70"/>
    </location>
</feature>
<dbReference type="STRING" id="1295533.A0A1E3HG86"/>
<evidence type="ECO:0000313" key="17">
    <source>
        <dbReference type="Proteomes" id="UP000094065"/>
    </source>
</evidence>
<comment type="subcellular location">
    <subcellularLocation>
        <location evidence="3">Cell membrane</location>
        <topology evidence="3">Peripheral membrane protein</topology>
        <orientation evidence="3">Cytoplasmic side</orientation>
    </subcellularLocation>
    <subcellularLocation>
        <location evidence="2">Cytoplasm</location>
        <location evidence="2">Cytoskeleton</location>
        <location evidence="2">Actin patch</location>
    </subcellularLocation>
    <subcellularLocation>
        <location evidence="1">Endosome membrane</location>
        <topology evidence="1">Peripheral membrane protein</topology>
        <orientation evidence="1">Cytoplasmic side</orientation>
    </subcellularLocation>
</comment>
<organism evidence="16 17">
    <name type="scientific">Cryptococcus amylolentus CBS 6039</name>
    <dbReference type="NCBI Taxonomy" id="1295533"/>
    <lineage>
        <taxon>Eukaryota</taxon>
        <taxon>Fungi</taxon>
        <taxon>Dikarya</taxon>
        <taxon>Basidiomycota</taxon>
        <taxon>Agaricomycotina</taxon>
        <taxon>Tremellomycetes</taxon>
        <taxon>Tremellales</taxon>
        <taxon>Cryptococcaceae</taxon>
        <taxon>Cryptococcus</taxon>
    </lineage>
</organism>
<dbReference type="InterPro" id="IPR007131">
    <property type="entry name" value="SHD1"/>
</dbReference>
<evidence type="ECO:0000313" key="16">
    <source>
        <dbReference type="EMBL" id="ODN74431.1"/>
    </source>
</evidence>
<evidence type="ECO:0000256" key="8">
    <source>
        <dbReference type="ARBA" id="ARBA00022583"/>
    </source>
</evidence>
<dbReference type="GO" id="GO:0000147">
    <property type="term" value="P:actin cortical patch assembly"/>
    <property type="evidence" value="ECO:0007669"/>
    <property type="project" value="TreeGrafter"/>
</dbReference>
<evidence type="ECO:0000256" key="3">
    <source>
        <dbReference type="ARBA" id="ARBA00004413"/>
    </source>
</evidence>
<dbReference type="GO" id="GO:0030674">
    <property type="term" value="F:protein-macromolecule adaptor activity"/>
    <property type="evidence" value="ECO:0007669"/>
    <property type="project" value="InterPro"/>
</dbReference>
<feature type="compositionally biased region" description="Basic and acidic residues" evidence="14">
    <location>
        <begin position="414"/>
        <end position="435"/>
    </location>
</feature>
<feature type="region of interest" description="Disordered" evidence="14">
    <location>
        <begin position="271"/>
        <end position="318"/>
    </location>
</feature>
<evidence type="ECO:0000256" key="12">
    <source>
        <dbReference type="ARBA" id="ARBA00023212"/>
    </source>
</evidence>
<proteinExistence type="inferred from homology"/>
<comment type="similarity">
    <text evidence="4">Belongs to the SLA1 family.</text>
</comment>
<sequence length="1170" mass="126321">MAYVAVAKALYDYAPQDPESELAFSEDQILYIVDKEDDEWWKAKLKEEGGGGAEGGVGLVPANYVEEIPPLSATRAMFAYDSTSPEELSMTDEATLHVFSIEEDWLLVRLDSDGTAGKLGFVPRNYCEPLEESEGQVQVADAREAEEEMEAQRQRELQEKQRQLKLKDKVETWGISELDGKKKKKGTLGVGNAAVFFASDTDKAAPVKQYPITSLLAVSQPSSKLLSLSLDSLPQPLDFHCGSSDTAKAILAKLEQSKEAAGEALELLNAEAGQESEDEEEPVPTAPPVRNVQEPKAVRFASSPSPSPSPAPPSRAVASESATVLYDFDAAGDDELSVQENTTVEIVDKENEEWWLVKDSHGQQGVVPAAYLQLNDGSAPAAPVEDDSAAQAIAAQAQADAEVRRQADAQAQRDAAEAERERIQAAAQERQRQEEEDRELAAQIEEEQKERAARKALKRQEEERRKREEAAQAARENARSGGLQPPRITKRPSDNDVALAASRLPTRTASSAPAPRPPPEQSRPKPNPNKIRTWSDKTGQFNVEAEFLGVHAGKVRLHKLNGVIIDVPVEKMSARDSELIKRHEAKRAQAALAADDDRSLGQQSRRVRSHESTHRADESIPADVVRASKASASTRRSTFDWFEFFLSAGCDMDDCTRYATNFERDRIDETILPDLDNGTLRSLGLREGDVIRVAKVIQGRFAKKDPELQKQIDADAEYAKQLQEYDRNGSKGPAPQAPPGLFTGPNGKLANNTRRGRPEKKSTGPESVDAAALAAASDKLNKVSLTPTPPSAPTPPPVTVSPPVPAKKEEEKPKAAPSGFDDDAWTIKPLSSKPASPAPATITTSISPPPAPAAPPATSPSVANNTDSLLAQINNLRAASTGVSVSNQNTGGSFGQQTPVQQQQPQAPNAYGLGVQNASQPLNMLSQPTGASPQPTTLNSLATGGQGPRGPLAPVSANQNLLNPMQPQATGMFVPTRGLSPMQSQQTGWQQPQPTGMPQQPQQTGMMPQQTGMLPQQTGYGGYGGMGMQQNFTGMPQQQSSFNAIASIPPPQPPQQSGGGDKFAPSNIFAAMKKTDFTKPEEQRPQEAGKYDALRPLTTGYNGGMMPQQTGMYPQQTGMYGQQTGVPQQQMQQGMVQQQMGMPMSGMMPQMTGWNPNGGMYQNQGGYGYR</sequence>
<evidence type="ECO:0000256" key="10">
    <source>
        <dbReference type="ARBA" id="ARBA00023136"/>
    </source>
</evidence>
<dbReference type="CDD" id="cd11773">
    <property type="entry name" value="SH3_Sla1p_1"/>
    <property type="match status" value="1"/>
</dbReference>
<keyword evidence="8" id="KW-0254">Endocytosis</keyword>
<gene>
    <name evidence="16" type="ORF">L202_06826</name>
</gene>
<dbReference type="InterPro" id="IPR036028">
    <property type="entry name" value="SH3-like_dom_sf"/>
</dbReference>
<evidence type="ECO:0000256" key="7">
    <source>
        <dbReference type="ARBA" id="ARBA00022475"/>
    </source>
</evidence>
<dbReference type="AlphaFoldDB" id="A0A1E3HG86"/>
<dbReference type="Proteomes" id="UP000094065">
    <property type="component" value="Unassembled WGS sequence"/>
</dbReference>
<feature type="region of interest" description="Disordered" evidence="14">
    <location>
        <begin position="980"/>
        <end position="1008"/>
    </location>
</feature>
<feature type="compositionally biased region" description="Pro residues" evidence="14">
    <location>
        <begin position="787"/>
        <end position="805"/>
    </location>
</feature>
<dbReference type="InterPro" id="IPR001452">
    <property type="entry name" value="SH3_domain"/>
</dbReference>
<keyword evidence="11" id="KW-0009">Actin-binding</keyword>
<evidence type="ECO:0000256" key="13">
    <source>
        <dbReference type="PROSITE-ProRule" id="PRU00192"/>
    </source>
</evidence>
<keyword evidence="10" id="KW-0472">Membrane</keyword>
<evidence type="ECO:0000256" key="11">
    <source>
        <dbReference type="ARBA" id="ARBA00023203"/>
    </source>
</evidence>
<dbReference type="GO" id="GO:0030833">
    <property type="term" value="P:regulation of actin filament polymerization"/>
    <property type="evidence" value="ECO:0007669"/>
    <property type="project" value="TreeGrafter"/>
</dbReference>
<keyword evidence="9" id="KW-0967">Endosome</keyword>
<dbReference type="Pfam" id="PF03983">
    <property type="entry name" value="SHD1"/>
    <property type="match status" value="1"/>
</dbReference>
<evidence type="ECO:0000256" key="14">
    <source>
        <dbReference type="SAM" id="MobiDB-lite"/>
    </source>
</evidence>
<dbReference type="Gene3D" id="2.30.30.40">
    <property type="entry name" value="SH3 Domains"/>
    <property type="match status" value="3"/>
</dbReference>
<keyword evidence="12" id="KW-0206">Cytoskeleton</keyword>
<feature type="compositionally biased region" description="Basic and acidic residues" evidence="14">
    <location>
        <begin position="446"/>
        <end position="470"/>
    </location>
</feature>
<feature type="compositionally biased region" description="Polar residues" evidence="14">
    <location>
        <begin position="916"/>
        <end position="943"/>
    </location>
</feature>
<dbReference type="PANTHER" id="PTHR15735">
    <property type="entry name" value="FCH AND DOUBLE SH3 DOMAINS PROTEIN"/>
    <property type="match status" value="1"/>
</dbReference>
<dbReference type="InterPro" id="IPR013761">
    <property type="entry name" value="SAM/pointed_sf"/>
</dbReference>
<dbReference type="InterPro" id="IPR035800">
    <property type="entry name" value="Sla1_SH3_1"/>
</dbReference>
<dbReference type="GO" id="GO:0005634">
    <property type="term" value="C:nucleus"/>
    <property type="evidence" value="ECO:0007669"/>
    <property type="project" value="TreeGrafter"/>
</dbReference>
<protein>
    <recommendedName>
        <fullName evidence="5">Actin cytoskeleton-regulatory complex protein SLA1</fullName>
    </recommendedName>
</protein>
<feature type="compositionally biased region" description="Pro residues" evidence="14">
    <location>
        <begin position="514"/>
        <end position="527"/>
    </location>
</feature>
<dbReference type="PANTHER" id="PTHR15735:SF19">
    <property type="entry name" value="ACTIN CYTOSKELETON-REGULATORY COMPLEX PROTEIN SLA1"/>
    <property type="match status" value="1"/>
</dbReference>
<feature type="compositionally biased region" description="Low complexity" evidence="14">
    <location>
        <begin position="981"/>
        <end position="1008"/>
    </location>
</feature>
<keyword evidence="7" id="KW-1003">Cell membrane</keyword>
<feature type="region of interest" description="Disordered" evidence="14">
    <location>
        <begin position="401"/>
        <end position="534"/>
    </location>
</feature>
<feature type="region of interest" description="Disordered" evidence="14">
    <location>
        <begin position="590"/>
        <end position="620"/>
    </location>
</feature>
<feature type="compositionally biased region" description="Basic and acidic residues" evidence="14">
    <location>
        <begin position="609"/>
        <end position="618"/>
    </location>
</feature>
<dbReference type="OrthoDB" id="5971719at2759"/>
<keyword evidence="12" id="KW-0963">Cytoplasm</keyword>
<feature type="region of interest" description="Disordered" evidence="14">
    <location>
        <begin position="726"/>
        <end position="864"/>
    </location>
</feature>
<evidence type="ECO:0000256" key="5">
    <source>
        <dbReference type="ARBA" id="ARBA00020357"/>
    </source>
</evidence>
<evidence type="ECO:0000256" key="6">
    <source>
        <dbReference type="ARBA" id="ARBA00022443"/>
    </source>
</evidence>
<dbReference type="SMART" id="SM00326">
    <property type="entry name" value="SH3"/>
    <property type="match status" value="3"/>
</dbReference>
<keyword evidence="17" id="KW-1185">Reference proteome</keyword>
<feature type="domain" description="SH3" evidence="15">
    <location>
        <begin position="317"/>
        <end position="377"/>
    </location>
</feature>
<accession>A0A1E3HG86</accession>
<evidence type="ECO:0000256" key="9">
    <source>
        <dbReference type="ARBA" id="ARBA00022753"/>
    </source>
</evidence>
<dbReference type="RefSeq" id="XP_018990212.1">
    <property type="nucleotide sequence ID" value="XM_019141405.1"/>
</dbReference>
<feature type="compositionally biased region" description="Low complexity" evidence="14">
    <location>
        <begin position="831"/>
        <end position="846"/>
    </location>
</feature>
<evidence type="ECO:0000256" key="4">
    <source>
        <dbReference type="ARBA" id="ARBA00007948"/>
    </source>
</evidence>
<dbReference type="Pfam" id="PF00018">
    <property type="entry name" value="SH3_1"/>
    <property type="match status" value="2"/>
</dbReference>
<dbReference type="Gene3D" id="1.10.150.50">
    <property type="entry name" value="Transcription Factor, Ets-1"/>
    <property type="match status" value="1"/>
</dbReference>
<dbReference type="Gene3D" id="2.30.30.700">
    <property type="entry name" value="SLA1 homology domain 1"/>
    <property type="match status" value="1"/>
</dbReference>
<keyword evidence="6 13" id="KW-0728">SH3 domain</keyword>
<evidence type="ECO:0000256" key="2">
    <source>
        <dbReference type="ARBA" id="ARBA00004134"/>
    </source>
</evidence>
<comment type="caution">
    <text evidence="16">The sequence shown here is derived from an EMBL/GenBank/DDBJ whole genome shotgun (WGS) entry which is preliminary data.</text>
</comment>
<dbReference type="PROSITE" id="PS50002">
    <property type="entry name" value="SH3"/>
    <property type="match status" value="2"/>
</dbReference>
<dbReference type="PRINTS" id="PR00452">
    <property type="entry name" value="SH3DOMAIN"/>
</dbReference>
<dbReference type="InterPro" id="IPR056996">
    <property type="entry name" value="PH_SLA1"/>
</dbReference>
<dbReference type="GO" id="GO:0005886">
    <property type="term" value="C:plasma membrane"/>
    <property type="evidence" value="ECO:0007669"/>
    <property type="project" value="UniProtKB-SubCell"/>
</dbReference>
<dbReference type="GO" id="GO:0043130">
    <property type="term" value="F:ubiquitin binding"/>
    <property type="evidence" value="ECO:0007669"/>
    <property type="project" value="InterPro"/>
</dbReference>
<dbReference type="SUPFAM" id="SSF50044">
    <property type="entry name" value="SH3-domain"/>
    <property type="match status" value="3"/>
</dbReference>
<dbReference type="GO" id="GO:0003779">
    <property type="term" value="F:actin binding"/>
    <property type="evidence" value="ECO:0007669"/>
    <property type="project" value="UniProtKB-KW"/>
</dbReference>
<feature type="compositionally biased region" description="Polar residues" evidence="14">
    <location>
        <begin position="882"/>
        <end position="891"/>
    </location>
</feature>